<organism evidence="2">
    <name type="scientific">Picea sitchensis</name>
    <name type="common">Sitka spruce</name>
    <name type="synonym">Pinus sitchensis</name>
    <dbReference type="NCBI Taxonomy" id="3332"/>
    <lineage>
        <taxon>Eukaryota</taxon>
        <taxon>Viridiplantae</taxon>
        <taxon>Streptophyta</taxon>
        <taxon>Embryophyta</taxon>
        <taxon>Tracheophyta</taxon>
        <taxon>Spermatophyta</taxon>
        <taxon>Pinopsida</taxon>
        <taxon>Pinidae</taxon>
        <taxon>Conifers I</taxon>
        <taxon>Pinales</taxon>
        <taxon>Pinaceae</taxon>
        <taxon>Picea</taxon>
    </lineage>
</organism>
<feature type="chain" id="PRO_5002901877" evidence="1">
    <location>
        <begin position="18"/>
        <end position="44"/>
    </location>
</feature>
<protein>
    <submittedName>
        <fullName evidence="2">Uncharacterized protein</fullName>
    </submittedName>
</protein>
<proteinExistence type="evidence at transcript level"/>
<keyword evidence="1" id="KW-0732">Signal</keyword>
<reference evidence="2" key="1">
    <citation type="submission" date="2009-02" db="EMBL/GenBank/DDBJ databases">
        <title>Full length sequence-verified cDNA sequences from Sitka spruce (Picea sitchensis).</title>
        <authorList>
            <person name="Reid K.E."/>
            <person name="Liao N."/>
            <person name="Ralph S."/>
            <person name="Kolosova N."/>
            <person name="Oddy C."/>
            <person name="Moore R."/>
            <person name="Mayo M."/>
            <person name="Wagner S."/>
            <person name="King J."/>
            <person name="Yanchuk A."/>
            <person name="Holt R."/>
            <person name="Jones S."/>
            <person name="Marra M."/>
            <person name="Ritland C.E."/>
            <person name="Ritland K."/>
            <person name="Bohlmann J."/>
        </authorList>
    </citation>
    <scope>NUCLEOTIDE SEQUENCE</scope>
    <source>
        <tissue evidence="2">Green portion of the leader tissue</tissue>
    </source>
</reference>
<evidence type="ECO:0000313" key="2">
    <source>
        <dbReference type="EMBL" id="ACN39942.1"/>
    </source>
</evidence>
<accession>C0PQ52</accession>
<feature type="signal peptide" evidence="1">
    <location>
        <begin position="1"/>
        <end position="17"/>
    </location>
</feature>
<dbReference type="AlphaFoldDB" id="C0PQ52"/>
<name>C0PQ52_PICSI</name>
<evidence type="ECO:0000256" key="1">
    <source>
        <dbReference type="SAM" id="SignalP"/>
    </source>
</evidence>
<dbReference type="EMBL" id="BT070428">
    <property type="protein sequence ID" value="ACN39942.1"/>
    <property type="molecule type" value="mRNA"/>
</dbReference>
<sequence>MTQLGLTLLMCLHGVQLATLWLTSSWPLQATDTTLISFEFSSAR</sequence>